<dbReference type="CDD" id="cd00096">
    <property type="entry name" value="Ig"/>
    <property type="match status" value="3"/>
</dbReference>
<accession>A0A834RDK2</accession>
<keyword evidence="3 8" id="KW-0732">Signal</keyword>
<keyword evidence="4" id="KW-0472">Membrane</keyword>
<dbReference type="GO" id="GO:0050808">
    <property type="term" value="P:synapse organization"/>
    <property type="evidence" value="ECO:0007669"/>
    <property type="project" value="TreeGrafter"/>
</dbReference>
<dbReference type="PANTHER" id="PTHR45080:SF8">
    <property type="entry name" value="IG-LIKE DOMAIN-CONTAINING PROTEIN"/>
    <property type="match status" value="1"/>
</dbReference>
<dbReference type="InterPro" id="IPR007110">
    <property type="entry name" value="Ig-like_dom"/>
</dbReference>
<evidence type="ECO:0000313" key="12">
    <source>
        <dbReference type="Proteomes" id="UP000070412"/>
    </source>
</evidence>
<proteinExistence type="predicted"/>
<keyword evidence="6" id="KW-0325">Glycoprotein</keyword>
<feature type="chain" id="PRO_5038259351" evidence="8">
    <location>
        <begin position="20"/>
        <end position="502"/>
    </location>
</feature>
<keyword evidence="5" id="KW-1015">Disulfide bond</keyword>
<dbReference type="Pfam" id="PF13927">
    <property type="entry name" value="Ig_3"/>
    <property type="match status" value="1"/>
</dbReference>
<comment type="subcellular location">
    <subcellularLocation>
        <location evidence="1">Cell membrane</location>
    </subcellularLocation>
</comment>
<dbReference type="PROSITE" id="PS50835">
    <property type="entry name" value="IG_LIKE"/>
    <property type="match status" value="5"/>
</dbReference>
<reference evidence="12" key="1">
    <citation type="journal article" date="2020" name="PLoS Negl. Trop. Dis.">
        <title>High-quality nuclear genome for Sarcoptes scabiei-A critical resource for a neglected parasite.</title>
        <authorList>
            <person name="Korhonen P.K."/>
            <person name="Gasser R.B."/>
            <person name="Ma G."/>
            <person name="Wang T."/>
            <person name="Stroehlein A.J."/>
            <person name="Young N.D."/>
            <person name="Ang C.S."/>
            <person name="Fernando D.D."/>
            <person name="Lu H.C."/>
            <person name="Taylor S."/>
            <person name="Reynolds S.L."/>
            <person name="Mofiz E."/>
            <person name="Najaraj S.H."/>
            <person name="Gowda H."/>
            <person name="Madugundu A."/>
            <person name="Renuse S."/>
            <person name="Holt D."/>
            <person name="Pandey A."/>
            <person name="Papenfuss A.T."/>
            <person name="Fischer K."/>
        </authorList>
    </citation>
    <scope>NUCLEOTIDE SEQUENCE [LARGE SCALE GENOMIC DNA]</scope>
</reference>
<dbReference type="EnsemblMetazoa" id="SSS_4333s_mrna">
    <property type="protein sequence ID" value="KAF7493626.1"/>
    <property type="gene ID" value="SSS_4333"/>
</dbReference>
<sequence length="502" mass="57574">MKLSSVILLSIAIAINVNSNDGVAPKLTSIVPRYLKNIGSKFRLVCSTEQGSKPIQFEWFHNDHRITGTNKSNGSNRQIEISDDDTLLFIEQLHPQDSGNYSCRASNRYGFDRQSTTLSVKVSLMLILSCFWKITEAKQSPQLLQLIPIQSKSFNSRLKILCSLQHGTEPIDFEWWHNDLLIVSQQNPNYRIESTQEDSLLIIERLSSNDSGNYSCIARNDFGSDRQQTKVIVTDQFADRRSTKNGSSTKFLCSVQEGTKPFRFEWRKNNLLLSIVELPINYRIETNQDESTLMITKLSPNDSGNYSCTVRNNFGFDTQQIVLIVKVIIEANQAPRLSPLIDKHVLNAQSKLKIPCMIRFGTRPIQFEWLHNESRFENSDDRNHRIEKFDDDSFLIIEKLSIKDSGIYVCIARNRFGSNRQQTEVLVTEPFYFEWLKNGDVLSNSNLPNNYRIDINRDNSLLTIENLSLKDSANYSCRVSNGFGEDYQQIKLIVKGRIDLVV</sequence>
<dbReference type="InterPro" id="IPR013098">
    <property type="entry name" value="Ig_I-set"/>
</dbReference>
<feature type="domain" description="Ig-like" evidence="9">
    <location>
        <begin position="25"/>
        <end position="119"/>
    </location>
</feature>
<reference evidence="11" key="3">
    <citation type="submission" date="2022-06" db="UniProtKB">
        <authorList>
            <consortium name="EnsemblMetazoa"/>
        </authorList>
    </citation>
    <scope>IDENTIFICATION</scope>
</reference>
<evidence type="ECO:0000256" key="8">
    <source>
        <dbReference type="SAM" id="SignalP"/>
    </source>
</evidence>
<feature type="domain" description="Ig-like" evidence="9">
    <location>
        <begin position="433"/>
        <end position="493"/>
    </location>
</feature>
<evidence type="ECO:0000313" key="11">
    <source>
        <dbReference type="EnsemblMetazoa" id="KAF7493626.1"/>
    </source>
</evidence>
<evidence type="ECO:0000256" key="5">
    <source>
        <dbReference type="ARBA" id="ARBA00023157"/>
    </source>
</evidence>
<feature type="domain" description="Ig-like" evidence="9">
    <location>
        <begin position="246"/>
        <end position="324"/>
    </location>
</feature>
<feature type="signal peptide" evidence="8">
    <location>
        <begin position="1"/>
        <end position="19"/>
    </location>
</feature>
<evidence type="ECO:0000256" key="3">
    <source>
        <dbReference type="ARBA" id="ARBA00022729"/>
    </source>
</evidence>
<dbReference type="InterPro" id="IPR003598">
    <property type="entry name" value="Ig_sub2"/>
</dbReference>
<dbReference type="Proteomes" id="UP000070412">
    <property type="component" value="Unassembled WGS sequence"/>
</dbReference>
<evidence type="ECO:0000256" key="6">
    <source>
        <dbReference type="ARBA" id="ARBA00023180"/>
    </source>
</evidence>
<dbReference type="AlphaFoldDB" id="A0A834RDK2"/>
<dbReference type="Gene3D" id="2.60.40.10">
    <property type="entry name" value="Immunoglobulins"/>
    <property type="match status" value="5"/>
</dbReference>
<dbReference type="InterPro" id="IPR013783">
    <property type="entry name" value="Ig-like_fold"/>
</dbReference>
<keyword evidence="2" id="KW-1003">Cell membrane</keyword>
<dbReference type="InterPro" id="IPR050958">
    <property type="entry name" value="Cell_Adh-Cytoskel_Orgn"/>
</dbReference>
<evidence type="ECO:0000259" key="9">
    <source>
        <dbReference type="PROSITE" id="PS50835"/>
    </source>
</evidence>
<keyword evidence="12" id="KW-1185">Reference proteome</keyword>
<dbReference type="InterPro" id="IPR036179">
    <property type="entry name" value="Ig-like_dom_sf"/>
</dbReference>
<dbReference type="SMART" id="SM00409">
    <property type="entry name" value="IG"/>
    <property type="match status" value="5"/>
</dbReference>
<evidence type="ECO:0000256" key="7">
    <source>
        <dbReference type="ARBA" id="ARBA00023319"/>
    </source>
</evidence>
<dbReference type="SMART" id="SM00408">
    <property type="entry name" value="IGc2"/>
    <property type="match status" value="5"/>
</dbReference>
<dbReference type="Pfam" id="PF07679">
    <property type="entry name" value="I-set"/>
    <property type="match status" value="4"/>
</dbReference>
<dbReference type="GO" id="GO:0005886">
    <property type="term" value="C:plasma membrane"/>
    <property type="evidence" value="ECO:0007669"/>
    <property type="project" value="UniProtKB-SubCell"/>
</dbReference>
<evidence type="ECO:0000313" key="10">
    <source>
        <dbReference type="EMBL" id="KAF7493626.1"/>
    </source>
</evidence>
<feature type="domain" description="Ig-like" evidence="9">
    <location>
        <begin position="141"/>
        <end position="234"/>
    </location>
</feature>
<evidence type="ECO:0000256" key="2">
    <source>
        <dbReference type="ARBA" id="ARBA00022475"/>
    </source>
</evidence>
<feature type="domain" description="Ig-like" evidence="9">
    <location>
        <begin position="335"/>
        <end position="428"/>
    </location>
</feature>
<dbReference type="EMBL" id="WVUK01000055">
    <property type="protein sequence ID" value="KAF7493626.1"/>
    <property type="molecule type" value="Genomic_DNA"/>
</dbReference>
<dbReference type="OrthoDB" id="6435907at2759"/>
<dbReference type="GO" id="GO:0043025">
    <property type="term" value="C:neuronal cell body"/>
    <property type="evidence" value="ECO:0007669"/>
    <property type="project" value="TreeGrafter"/>
</dbReference>
<dbReference type="GO" id="GO:0030424">
    <property type="term" value="C:axon"/>
    <property type="evidence" value="ECO:0007669"/>
    <property type="project" value="TreeGrafter"/>
</dbReference>
<keyword evidence="7" id="KW-0393">Immunoglobulin domain</keyword>
<dbReference type="SUPFAM" id="SSF48726">
    <property type="entry name" value="Immunoglobulin"/>
    <property type="match status" value="5"/>
</dbReference>
<organism evidence="10">
    <name type="scientific">Sarcoptes scabiei</name>
    <name type="common">Itch mite</name>
    <name type="synonym">Acarus scabiei</name>
    <dbReference type="NCBI Taxonomy" id="52283"/>
    <lineage>
        <taxon>Eukaryota</taxon>
        <taxon>Metazoa</taxon>
        <taxon>Ecdysozoa</taxon>
        <taxon>Arthropoda</taxon>
        <taxon>Chelicerata</taxon>
        <taxon>Arachnida</taxon>
        <taxon>Acari</taxon>
        <taxon>Acariformes</taxon>
        <taxon>Sarcoptiformes</taxon>
        <taxon>Astigmata</taxon>
        <taxon>Psoroptidia</taxon>
        <taxon>Sarcoptoidea</taxon>
        <taxon>Sarcoptidae</taxon>
        <taxon>Sarcoptinae</taxon>
        <taxon>Sarcoptes</taxon>
    </lineage>
</organism>
<dbReference type="GO" id="GO:0007156">
    <property type="term" value="P:homophilic cell adhesion via plasma membrane adhesion molecules"/>
    <property type="evidence" value="ECO:0007669"/>
    <property type="project" value="TreeGrafter"/>
</dbReference>
<dbReference type="PANTHER" id="PTHR45080">
    <property type="entry name" value="CONTACTIN 5"/>
    <property type="match status" value="1"/>
</dbReference>
<dbReference type="InterPro" id="IPR003599">
    <property type="entry name" value="Ig_sub"/>
</dbReference>
<evidence type="ECO:0000256" key="4">
    <source>
        <dbReference type="ARBA" id="ARBA00023136"/>
    </source>
</evidence>
<protein>
    <submittedName>
        <fullName evidence="10">Titin</fullName>
    </submittedName>
</protein>
<evidence type="ECO:0000256" key="1">
    <source>
        <dbReference type="ARBA" id="ARBA00004236"/>
    </source>
</evidence>
<dbReference type="GO" id="GO:0008046">
    <property type="term" value="F:axon guidance receptor activity"/>
    <property type="evidence" value="ECO:0007669"/>
    <property type="project" value="TreeGrafter"/>
</dbReference>
<gene>
    <name evidence="10" type="ORF">SSS_4333</name>
</gene>
<dbReference type="FunFam" id="2.60.40.10:FF:000357">
    <property type="entry name" value="Fc receptor like 1"/>
    <property type="match status" value="1"/>
</dbReference>
<reference evidence="10" key="2">
    <citation type="submission" date="2020-01" db="EMBL/GenBank/DDBJ databases">
        <authorList>
            <person name="Korhonen P.K.K."/>
            <person name="Guangxu M.G."/>
            <person name="Wang T.W."/>
            <person name="Stroehlein A.J.S."/>
            <person name="Young N.D."/>
            <person name="Ang C.-S.A."/>
            <person name="Fernando D.W.F."/>
            <person name="Lu H.L."/>
            <person name="Taylor S.T."/>
            <person name="Ehtesham M.E.M."/>
            <person name="Najaraj S.H.N."/>
            <person name="Harsha G.H.G."/>
            <person name="Madugundu A.M."/>
            <person name="Renuse S.R."/>
            <person name="Holt D.H."/>
            <person name="Pandey A.P."/>
            <person name="Papenfuss A.P."/>
            <person name="Gasser R.B.G."/>
            <person name="Fischer K.F."/>
        </authorList>
    </citation>
    <scope>NUCLEOTIDE SEQUENCE</scope>
    <source>
        <strain evidence="10">SSS_KF_BRIS2020</strain>
    </source>
</reference>
<name>A0A834RDK2_SARSC</name>